<feature type="region of interest" description="Disordered" evidence="1">
    <location>
        <begin position="282"/>
        <end position="312"/>
    </location>
</feature>
<proteinExistence type="predicted"/>
<sequence length="481" mass="54080">MEELKAAVEDLRKQIAQLQTPIASIQEDLSGMIAKARKVDALLKDRHSGITRDHLGQVTTFRKLAIPEVASYTSTEHKMVHYMGRKFDPVLGIRCITGTPGSGKSCSIAAAVGHLHTEFASDKIKSRGIALVPVEPFIREPGNALFSALVLAVINDDQAFGVLLRVKDLEMKSVFKVLEDLKELERKVYVVFDNGNKLRSPNVCSEADKEKAWGFIRVLPLSVSNVVICASFQSSVGKQLIKRQKCPAFAYLWSKRSLIISTIRARSWMVILTIACHPDKQRQRSAETRGDADSPPRQAKDECRDKEMDEPADDADFPVWKMEKLKSAFSWYKKEVVEYVNKGNLAELAQGARGEELEYLPSVMDPRIIYRGKNRRARCITGYLKAFALGLIAERTDLATMKLISEEVARWVGMLKILAMKFMEPRIELLGHVIEVKAEKVVQFRGRFSKQLLAGCKDMATLFCPIKLTHMGADVYYVSRD</sequence>
<feature type="compositionally biased region" description="Basic and acidic residues" evidence="1">
    <location>
        <begin position="282"/>
        <end position="309"/>
    </location>
</feature>
<dbReference type="AlphaFoldDB" id="D8QVP6"/>
<dbReference type="Gramene" id="EFJ36492">
    <property type="protein sequence ID" value="EFJ36492"/>
    <property type="gene ID" value="SELMODRAFT_404550"/>
</dbReference>
<evidence type="ECO:0000313" key="3">
    <source>
        <dbReference type="Proteomes" id="UP000001514"/>
    </source>
</evidence>
<protein>
    <submittedName>
        <fullName evidence="2">Uncharacterized protein</fullName>
    </submittedName>
</protein>
<organism evidence="3">
    <name type="scientific">Selaginella moellendorffii</name>
    <name type="common">Spikemoss</name>
    <dbReference type="NCBI Taxonomy" id="88036"/>
    <lineage>
        <taxon>Eukaryota</taxon>
        <taxon>Viridiplantae</taxon>
        <taxon>Streptophyta</taxon>
        <taxon>Embryophyta</taxon>
        <taxon>Tracheophyta</taxon>
        <taxon>Lycopodiopsida</taxon>
        <taxon>Selaginellales</taxon>
        <taxon>Selaginellaceae</taxon>
        <taxon>Selaginella</taxon>
    </lineage>
</organism>
<gene>
    <name evidence="2" type="ORF">SELMODRAFT_404550</name>
</gene>
<dbReference type="KEGG" id="smo:SELMODRAFT_404550"/>
<dbReference type="HOGENOM" id="CLU_567908_0_0_1"/>
<dbReference type="EMBL" id="GL377567">
    <property type="protein sequence ID" value="EFJ36492.1"/>
    <property type="molecule type" value="Genomic_DNA"/>
</dbReference>
<accession>D8QVP6</accession>
<dbReference type="InParanoid" id="D8QVP6"/>
<name>D8QVP6_SELML</name>
<evidence type="ECO:0000256" key="1">
    <source>
        <dbReference type="SAM" id="MobiDB-lite"/>
    </source>
</evidence>
<dbReference type="Proteomes" id="UP000001514">
    <property type="component" value="Unassembled WGS sequence"/>
</dbReference>
<evidence type="ECO:0000313" key="2">
    <source>
        <dbReference type="EMBL" id="EFJ36492.1"/>
    </source>
</evidence>
<keyword evidence="3" id="KW-1185">Reference proteome</keyword>
<reference evidence="2 3" key="1">
    <citation type="journal article" date="2011" name="Science">
        <title>The Selaginella genome identifies genetic changes associated with the evolution of vascular plants.</title>
        <authorList>
            <person name="Banks J.A."/>
            <person name="Nishiyama T."/>
            <person name="Hasebe M."/>
            <person name="Bowman J.L."/>
            <person name="Gribskov M."/>
            <person name="dePamphilis C."/>
            <person name="Albert V.A."/>
            <person name="Aono N."/>
            <person name="Aoyama T."/>
            <person name="Ambrose B.A."/>
            <person name="Ashton N.W."/>
            <person name="Axtell M.J."/>
            <person name="Barker E."/>
            <person name="Barker M.S."/>
            <person name="Bennetzen J.L."/>
            <person name="Bonawitz N.D."/>
            <person name="Chapple C."/>
            <person name="Cheng C."/>
            <person name="Correa L.G."/>
            <person name="Dacre M."/>
            <person name="DeBarry J."/>
            <person name="Dreyer I."/>
            <person name="Elias M."/>
            <person name="Engstrom E.M."/>
            <person name="Estelle M."/>
            <person name="Feng L."/>
            <person name="Finet C."/>
            <person name="Floyd S.K."/>
            <person name="Frommer W.B."/>
            <person name="Fujita T."/>
            <person name="Gramzow L."/>
            <person name="Gutensohn M."/>
            <person name="Harholt J."/>
            <person name="Hattori M."/>
            <person name="Heyl A."/>
            <person name="Hirai T."/>
            <person name="Hiwatashi Y."/>
            <person name="Ishikawa M."/>
            <person name="Iwata M."/>
            <person name="Karol K.G."/>
            <person name="Koehler B."/>
            <person name="Kolukisaoglu U."/>
            <person name="Kubo M."/>
            <person name="Kurata T."/>
            <person name="Lalonde S."/>
            <person name="Li K."/>
            <person name="Li Y."/>
            <person name="Litt A."/>
            <person name="Lyons E."/>
            <person name="Manning G."/>
            <person name="Maruyama T."/>
            <person name="Michael T.P."/>
            <person name="Mikami K."/>
            <person name="Miyazaki S."/>
            <person name="Morinaga S."/>
            <person name="Murata T."/>
            <person name="Mueller-Roeber B."/>
            <person name="Nelson D.R."/>
            <person name="Obara M."/>
            <person name="Oguri Y."/>
            <person name="Olmstead R.G."/>
            <person name="Onodera N."/>
            <person name="Petersen B.L."/>
            <person name="Pils B."/>
            <person name="Prigge M."/>
            <person name="Rensing S.A."/>
            <person name="Riano-Pachon D.M."/>
            <person name="Roberts A.W."/>
            <person name="Sato Y."/>
            <person name="Scheller H.V."/>
            <person name="Schulz B."/>
            <person name="Schulz C."/>
            <person name="Shakirov E.V."/>
            <person name="Shibagaki N."/>
            <person name="Shinohara N."/>
            <person name="Shippen D.E."/>
            <person name="Soerensen I."/>
            <person name="Sotooka R."/>
            <person name="Sugimoto N."/>
            <person name="Sugita M."/>
            <person name="Sumikawa N."/>
            <person name="Tanurdzic M."/>
            <person name="Theissen G."/>
            <person name="Ulvskov P."/>
            <person name="Wakazuki S."/>
            <person name="Weng J.K."/>
            <person name="Willats W.W."/>
            <person name="Wipf D."/>
            <person name="Wolf P.G."/>
            <person name="Yang L."/>
            <person name="Zimmer A.D."/>
            <person name="Zhu Q."/>
            <person name="Mitros T."/>
            <person name="Hellsten U."/>
            <person name="Loque D."/>
            <person name="Otillar R."/>
            <person name="Salamov A."/>
            <person name="Schmutz J."/>
            <person name="Shapiro H."/>
            <person name="Lindquist E."/>
            <person name="Lucas S."/>
            <person name="Rokhsar D."/>
            <person name="Grigoriev I.V."/>
        </authorList>
    </citation>
    <scope>NUCLEOTIDE SEQUENCE [LARGE SCALE GENOMIC DNA]</scope>
</reference>